<dbReference type="InterPro" id="IPR000551">
    <property type="entry name" value="MerR-type_HTH_dom"/>
</dbReference>
<dbReference type="STRING" id="1798539.A2994_03395"/>
<dbReference type="Proteomes" id="UP000179010">
    <property type="component" value="Unassembled WGS sequence"/>
</dbReference>
<dbReference type="PROSITE" id="PS50937">
    <property type="entry name" value="HTH_MERR_2"/>
    <property type="match status" value="1"/>
</dbReference>
<dbReference type="CDD" id="cd04761">
    <property type="entry name" value="HTH_MerR-SF"/>
    <property type="match status" value="1"/>
</dbReference>
<reference evidence="2 3" key="1">
    <citation type="journal article" date="2016" name="Nat. Commun.">
        <title>Thousands of microbial genomes shed light on interconnected biogeochemical processes in an aquifer system.</title>
        <authorList>
            <person name="Anantharaman K."/>
            <person name="Brown C.T."/>
            <person name="Hug L.A."/>
            <person name="Sharon I."/>
            <person name="Castelle C.J."/>
            <person name="Probst A.J."/>
            <person name="Thomas B.C."/>
            <person name="Singh A."/>
            <person name="Wilkins M.J."/>
            <person name="Karaoz U."/>
            <person name="Brodie E.L."/>
            <person name="Williams K.H."/>
            <person name="Hubbard S.S."/>
            <person name="Banfield J.F."/>
        </authorList>
    </citation>
    <scope>NUCLEOTIDE SEQUENCE [LARGE SCALE GENOMIC DNA]</scope>
</reference>
<evidence type="ECO:0000259" key="1">
    <source>
        <dbReference type="PROSITE" id="PS50937"/>
    </source>
</evidence>
<dbReference type="AlphaFoldDB" id="A0A1F4PMV4"/>
<organism evidence="2 3">
    <name type="scientific">candidate division Kazan bacterium RIFCSPLOWO2_01_FULL_48_13</name>
    <dbReference type="NCBI Taxonomy" id="1798539"/>
    <lineage>
        <taxon>Bacteria</taxon>
        <taxon>Bacteria division Kazan-3B-28</taxon>
    </lineage>
</organism>
<protein>
    <recommendedName>
        <fullName evidence="1">HTH merR-type domain-containing protein</fullName>
    </recommendedName>
</protein>
<dbReference type="Gene3D" id="1.10.1660.10">
    <property type="match status" value="1"/>
</dbReference>
<gene>
    <name evidence="2" type="ORF">A2994_03395</name>
</gene>
<dbReference type="SUPFAM" id="SSF46955">
    <property type="entry name" value="Putative DNA-binding domain"/>
    <property type="match status" value="1"/>
</dbReference>
<dbReference type="GO" id="GO:0006355">
    <property type="term" value="P:regulation of DNA-templated transcription"/>
    <property type="evidence" value="ECO:0007669"/>
    <property type="project" value="InterPro"/>
</dbReference>
<dbReference type="InterPro" id="IPR009061">
    <property type="entry name" value="DNA-bd_dom_put_sf"/>
</dbReference>
<proteinExistence type="predicted"/>
<dbReference type="EMBL" id="METE01000009">
    <property type="protein sequence ID" value="OGB85173.1"/>
    <property type="molecule type" value="Genomic_DNA"/>
</dbReference>
<sequence>MTDSFRLISVGQAAKLLGVVPATLRRWEARGLITSHRAGIKYHRRYYESEVWTLAAKQPIPHPDLAQLGRYWATQATAPEISPDYYCATSDRFITRLNRLATELKKILGENAGSLISAITGEIGNNSFDHNIGNWPDTKGIMFGYDLTNHRVVLADRGQGVRATLRRSVPTISTDREALTIAFTERVSGRRPESRGNGLKFVRQVIANANIKLTFWSGAAQLVVGPHNDRLNLTKSPTLRGCLAIIDFHPITNNSTQ</sequence>
<name>A0A1F4PMV4_UNCK3</name>
<dbReference type="Pfam" id="PF00376">
    <property type="entry name" value="MerR"/>
    <property type="match status" value="1"/>
</dbReference>
<evidence type="ECO:0000313" key="3">
    <source>
        <dbReference type="Proteomes" id="UP000179010"/>
    </source>
</evidence>
<evidence type="ECO:0000313" key="2">
    <source>
        <dbReference type="EMBL" id="OGB85173.1"/>
    </source>
</evidence>
<feature type="domain" description="HTH merR-type" evidence="1">
    <location>
        <begin position="7"/>
        <end position="37"/>
    </location>
</feature>
<accession>A0A1F4PMV4</accession>
<dbReference type="GO" id="GO:0003677">
    <property type="term" value="F:DNA binding"/>
    <property type="evidence" value="ECO:0007669"/>
    <property type="project" value="InterPro"/>
</dbReference>
<comment type="caution">
    <text evidence="2">The sequence shown here is derived from an EMBL/GenBank/DDBJ whole genome shotgun (WGS) entry which is preliminary data.</text>
</comment>